<dbReference type="InParanoid" id="A0A061FZK4"/>
<dbReference type="AlphaFoldDB" id="A0A061FZK4"/>
<sequence length="105" mass="11611">MPFLPLEKEQISESLKIKSTRTVGLVGGSKPIPLIAKMESHLMIIEINGLDINLAHPTGRVHPGQTMARTHLKTFFERINEEMKGSLWPLVDGGPNCKCALARSH</sequence>
<dbReference type="Gramene" id="EOY22980">
    <property type="protein sequence ID" value="EOY22980"/>
    <property type="gene ID" value="TCM_015002"/>
</dbReference>
<organism evidence="1 2">
    <name type="scientific">Theobroma cacao</name>
    <name type="common">Cacao</name>
    <name type="synonym">Cocoa</name>
    <dbReference type="NCBI Taxonomy" id="3641"/>
    <lineage>
        <taxon>Eukaryota</taxon>
        <taxon>Viridiplantae</taxon>
        <taxon>Streptophyta</taxon>
        <taxon>Embryophyta</taxon>
        <taxon>Tracheophyta</taxon>
        <taxon>Spermatophyta</taxon>
        <taxon>Magnoliopsida</taxon>
        <taxon>eudicotyledons</taxon>
        <taxon>Gunneridae</taxon>
        <taxon>Pentapetalae</taxon>
        <taxon>rosids</taxon>
        <taxon>malvids</taxon>
        <taxon>Malvales</taxon>
        <taxon>Malvaceae</taxon>
        <taxon>Byttnerioideae</taxon>
        <taxon>Theobroma</taxon>
    </lineage>
</organism>
<evidence type="ECO:0000313" key="1">
    <source>
        <dbReference type="EMBL" id="EOY22980.1"/>
    </source>
</evidence>
<accession>A0A061FZK4</accession>
<proteinExistence type="predicted"/>
<name>A0A061FZK4_THECC</name>
<dbReference type="Proteomes" id="UP000026915">
    <property type="component" value="Chromosome 3"/>
</dbReference>
<dbReference type="EMBL" id="CM001881">
    <property type="protein sequence ID" value="EOY22980.1"/>
    <property type="molecule type" value="Genomic_DNA"/>
</dbReference>
<reference evidence="1 2" key="1">
    <citation type="journal article" date="2013" name="Genome Biol.">
        <title>The genome sequence of the most widely cultivated cacao type and its use to identify candidate genes regulating pod color.</title>
        <authorList>
            <person name="Motamayor J.C."/>
            <person name="Mockaitis K."/>
            <person name="Schmutz J."/>
            <person name="Haiminen N."/>
            <person name="Iii D.L."/>
            <person name="Cornejo O."/>
            <person name="Findley S.D."/>
            <person name="Zheng P."/>
            <person name="Utro F."/>
            <person name="Royaert S."/>
            <person name="Saski C."/>
            <person name="Jenkins J."/>
            <person name="Podicheti R."/>
            <person name="Zhao M."/>
            <person name="Scheffler B.E."/>
            <person name="Stack J.C."/>
            <person name="Feltus F.A."/>
            <person name="Mustiga G.M."/>
            <person name="Amores F."/>
            <person name="Phillips W."/>
            <person name="Marelli J.P."/>
            <person name="May G.D."/>
            <person name="Shapiro H."/>
            <person name="Ma J."/>
            <person name="Bustamante C.D."/>
            <person name="Schnell R.J."/>
            <person name="Main D."/>
            <person name="Gilbert D."/>
            <person name="Parida L."/>
            <person name="Kuhn D.N."/>
        </authorList>
    </citation>
    <scope>NUCLEOTIDE SEQUENCE [LARGE SCALE GENOMIC DNA]</scope>
    <source>
        <strain evidence="2">cv. Matina 1-6</strain>
    </source>
</reference>
<keyword evidence="2" id="KW-1185">Reference proteome</keyword>
<evidence type="ECO:0000313" key="2">
    <source>
        <dbReference type="Proteomes" id="UP000026915"/>
    </source>
</evidence>
<dbReference type="HOGENOM" id="CLU_2241520_0_0_1"/>
<protein>
    <submittedName>
        <fullName evidence="1">Uncharacterized protein</fullName>
    </submittedName>
</protein>
<gene>
    <name evidence="1" type="ORF">TCM_015002</name>
</gene>